<dbReference type="PANTHER" id="PTHR31017">
    <property type="entry name" value="LATE SECRETORY PATHWAY PROTEIN AVL9-RELATED"/>
    <property type="match status" value="1"/>
</dbReference>
<proteinExistence type="predicted"/>
<sequence length="487" mass="54152">MKTITQIESVQTGKVMTTIDSVVNIEEISDTMGILDSIDDLSDSEKDRSRFDRSLNLDDSTEVLKRSGSIEELDSPESILKIDQEDCFSWEEDRLLLKIDHKDDAESNTVKDKEGLGEVKEEIEGKDTVKPTLDLKLEISADDTKKDIISQPSEGDVDKNSQTNDSGISTASEVGPSENSSKESSPEKEITKSPGRRTAAIKNRLSSALSGLKSRRLGSKTPSSEQEVEMEVVLKGGQLKTDDCGFPLAIFTKGCVCHPYLSLQFFDLLQDINVRGFVIGATNMLFTQKKHLSDVIIEVSDQGRIEFHDRELQRQLNLTTADLRFADVLVKAVSDEDKDDIYLDGTEWEGGEEWLQVQFKAYLKSLLMTLTQNDTKLLEDFGTSFTQAFRTTHCYRHWSGEDHSGMTDVPTGHPFRGNLAVGDIRMRLQHNLQNTERGKKINAAVVQTGKYVEQAGKAVGGAITNARSAVTSWFSSFSQKSDQNQSS</sequence>
<dbReference type="GO" id="GO:0005737">
    <property type="term" value="C:cytoplasm"/>
    <property type="evidence" value="ECO:0007669"/>
    <property type="project" value="TreeGrafter"/>
</dbReference>
<evidence type="ECO:0000313" key="4">
    <source>
        <dbReference type="Proteomes" id="UP001186944"/>
    </source>
</evidence>
<feature type="region of interest" description="Disordered" evidence="1">
    <location>
        <begin position="146"/>
        <end position="199"/>
    </location>
</feature>
<gene>
    <name evidence="3" type="ORF">FSP39_011330</name>
</gene>
<dbReference type="EMBL" id="VSWD01000009">
    <property type="protein sequence ID" value="KAK3093120.1"/>
    <property type="molecule type" value="Genomic_DNA"/>
</dbReference>
<evidence type="ECO:0000256" key="1">
    <source>
        <dbReference type="SAM" id="MobiDB-lite"/>
    </source>
</evidence>
<dbReference type="InterPro" id="IPR018307">
    <property type="entry name" value="ABL9/DENND6_dom"/>
</dbReference>
<feature type="compositionally biased region" description="Polar residues" evidence="1">
    <location>
        <begin position="160"/>
        <end position="172"/>
    </location>
</feature>
<dbReference type="PANTHER" id="PTHR31017:SF1">
    <property type="entry name" value="LATE SECRETORY PATHWAY PROTEIN AVL9 HOMOLOG"/>
    <property type="match status" value="1"/>
</dbReference>
<feature type="domain" description="AVL9/DENND6" evidence="2">
    <location>
        <begin position="240"/>
        <end position="369"/>
    </location>
</feature>
<dbReference type="InterPro" id="IPR051731">
    <property type="entry name" value="DENND11/AVL9_GEFs"/>
</dbReference>
<organism evidence="3 4">
    <name type="scientific">Pinctada imbricata</name>
    <name type="common">Atlantic pearl-oyster</name>
    <name type="synonym">Pinctada martensii</name>
    <dbReference type="NCBI Taxonomy" id="66713"/>
    <lineage>
        <taxon>Eukaryota</taxon>
        <taxon>Metazoa</taxon>
        <taxon>Spiralia</taxon>
        <taxon>Lophotrochozoa</taxon>
        <taxon>Mollusca</taxon>
        <taxon>Bivalvia</taxon>
        <taxon>Autobranchia</taxon>
        <taxon>Pteriomorphia</taxon>
        <taxon>Pterioida</taxon>
        <taxon>Pterioidea</taxon>
        <taxon>Pteriidae</taxon>
        <taxon>Pinctada</taxon>
    </lineage>
</organism>
<dbReference type="Pfam" id="PF09794">
    <property type="entry name" value="Avl9"/>
    <property type="match status" value="1"/>
</dbReference>
<protein>
    <recommendedName>
        <fullName evidence="2">AVL9/DENND6 domain-containing protein</fullName>
    </recommendedName>
</protein>
<evidence type="ECO:0000313" key="3">
    <source>
        <dbReference type="EMBL" id="KAK3093120.1"/>
    </source>
</evidence>
<reference evidence="3" key="1">
    <citation type="submission" date="2019-08" db="EMBL/GenBank/DDBJ databases">
        <title>The improved chromosome-level genome for the pearl oyster Pinctada fucata martensii using PacBio sequencing and Hi-C.</title>
        <authorList>
            <person name="Zheng Z."/>
        </authorList>
    </citation>
    <scope>NUCLEOTIDE SEQUENCE</scope>
    <source>
        <strain evidence="3">ZZ-2019</strain>
        <tissue evidence="3">Adductor muscle</tissue>
    </source>
</reference>
<accession>A0AA88YBA0</accession>
<evidence type="ECO:0000259" key="2">
    <source>
        <dbReference type="Pfam" id="PF09794"/>
    </source>
</evidence>
<dbReference type="AlphaFoldDB" id="A0AA88YBA0"/>
<keyword evidence="4" id="KW-1185">Reference proteome</keyword>
<name>A0AA88YBA0_PINIB</name>
<feature type="compositionally biased region" description="Basic and acidic residues" evidence="1">
    <location>
        <begin position="180"/>
        <end position="191"/>
    </location>
</feature>
<dbReference type="Proteomes" id="UP001186944">
    <property type="component" value="Unassembled WGS sequence"/>
</dbReference>
<comment type="caution">
    <text evidence="3">The sequence shown here is derived from an EMBL/GenBank/DDBJ whole genome shotgun (WGS) entry which is preliminary data.</text>
</comment>